<reference evidence="2 3" key="1">
    <citation type="journal article" date="2014" name="Agronomy (Basel)">
        <title>A Draft Genome Sequence for Ensete ventricosum, the Drought-Tolerant Tree Against Hunger.</title>
        <authorList>
            <person name="Harrison J."/>
            <person name="Moore K.A."/>
            <person name="Paszkiewicz K."/>
            <person name="Jones T."/>
            <person name="Grant M."/>
            <person name="Ambacheew D."/>
            <person name="Muzemil S."/>
            <person name="Studholme D.J."/>
        </authorList>
    </citation>
    <scope>NUCLEOTIDE SEQUENCE [LARGE SCALE GENOMIC DNA]</scope>
</reference>
<keyword evidence="1" id="KW-1133">Transmembrane helix</keyword>
<evidence type="ECO:0000256" key="1">
    <source>
        <dbReference type="SAM" id="Phobius"/>
    </source>
</evidence>
<sequence length="100" mass="10621">MVGEVTVDSEGRDLGPGWTLLPLLALVVILIFFLTIAEGDNGGGAGDELSLGWILTISGCHESIAECLMGDEFELGMEATRRIPALSTITPFPSLEMERG</sequence>
<organism evidence="2 3">
    <name type="scientific">Ensete ventricosum</name>
    <name type="common">Abyssinian banana</name>
    <name type="synonym">Musa ensete</name>
    <dbReference type="NCBI Taxonomy" id="4639"/>
    <lineage>
        <taxon>Eukaryota</taxon>
        <taxon>Viridiplantae</taxon>
        <taxon>Streptophyta</taxon>
        <taxon>Embryophyta</taxon>
        <taxon>Tracheophyta</taxon>
        <taxon>Spermatophyta</taxon>
        <taxon>Magnoliopsida</taxon>
        <taxon>Liliopsida</taxon>
        <taxon>Zingiberales</taxon>
        <taxon>Musaceae</taxon>
        <taxon>Ensete</taxon>
    </lineage>
</organism>
<dbReference type="AlphaFoldDB" id="A0A427B965"/>
<dbReference type="EMBL" id="AMZH03000191">
    <property type="protein sequence ID" value="RRT85025.1"/>
    <property type="molecule type" value="Genomic_DNA"/>
</dbReference>
<name>A0A427B965_ENSVE</name>
<comment type="caution">
    <text evidence="2">The sequence shown here is derived from an EMBL/GenBank/DDBJ whole genome shotgun (WGS) entry which is preliminary data.</text>
</comment>
<dbReference type="Proteomes" id="UP000287651">
    <property type="component" value="Unassembled WGS sequence"/>
</dbReference>
<proteinExistence type="predicted"/>
<gene>
    <name evidence="2" type="ORF">B296_00005211</name>
</gene>
<keyword evidence="1" id="KW-0812">Transmembrane</keyword>
<feature type="transmembrane region" description="Helical" evidence="1">
    <location>
        <begin position="20"/>
        <end position="37"/>
    </location>
</feature>
<protein>
    <submittedName>
        <fullName evidence="2">Uncharacterized protein</fullName>
    </submittedName>
</protein>
<evidence type="ECO:0000313" key="2">
    <source>
        <dbReference type="EMBL" id="RRT85025.1"/>
    </source>
</evidence>
<evidence type="ECO:0000313" key="3">
    <source>
        <dbReference type="Proteomes" id="UP000287651"/>
    </source>
</evidence>
<accession>A0A427B965</accession>
<keyword evidence="1" id="KW-0472">Membrane</keyword>